<keyword evidence="2" id="KW-1185">Reference proteome</keyword>
<organism evidence="1 2">
    <name type="scientific">Lindgomyces ingoldianus</name>
    <dbReference type="NCBI Taxonomy" id="673940"/>
    <lineage>
        <taxon>Eukaryota</taxon>
        <taxon>Fungi</taxon>
        <taxon>Dikarya</taxon>
        <taxon>Ascomycota</taxon>
        <taxon>Pezizomycotina</taxon>
        <taxon>Dothideomycetes</taxon>
        <taxon>Pleosporomycetidae</taxon>
        <taxon>Pleosporales</taxon>
        <taxon>Lindgomycetaceae</taxon>
        <taxon>Lindgomyces</taxon>
    </lineage>
</organism>
<comment type="caution">
    <text evidence="1">The sequence shown here is derived from an EMBL/GenBank/DDBJ whole genome shotgun (WGS) entry which is preliminary data.</text>
</comment>
<protein>
    <submittedName>
        <fullName evidence="1">NAD(P)-binding protein</fullName>
    </submittedName>
</protein>
<proteinExistence type="predicted"/>
<name>A0ACB6QFM4_9PLEO</name>
<accession>A0ACB6QFM4</accession>
<evidence type="ECO:0000313" key="1">
    <source>
        <dbReference type="EMBL" id="KAF2465295.1"/>
    </source>
</evidence>
<reference evidence="1" key="1">
    <citation type="journal article" date="2020" name="Stud. Mycol.">
        <title>101 Dothideomycetes genomes: a test case for predicting lifestyles and emergence of pathogens.</title>
        <authorList>
            <person name="Haridas S."/>
            <person name="Albert R."/>
            <person name="Binder M."/>
            <person name="Bloem J."/>
            <person name="Labutti K."/>
            <person name="Salamov A."/>
            <person name="Andreopoulos B."/>
            <person name="Baker S."/>
            <person name="Barry K."/>
            <person name="Bills G."/>
            <person name="Bluhm B."/>
            <person name="Cannon C."/>
            <person name="Castanera R."/>
            <person name="Culley D."/>
            <person name="Daum C."/>
            <person name="Ezra D."/>
            <person name="Gonzalez J."/>
            <person name="Henrissat B."/>
            <person name="Kuo A."/>
            <person name="Liang C."/>
            <person name="Lipzen A."/>
            <person name="Lutzoni F."/>
            <person name="Magnuson J."/>
            <person name="Mondo S."/>
            <person name="Nolan M."/>
            <person name="Ohm R."/>
            <person name="Pangilinan J."/>
            <person name="Park H.-J."/>
            <person name="Ramirez L."/>
            <person name="Alfaro M."/>
            <person name="Sun H."/>
            <person name="Tritt A."/>
            <person name="Yoshinaga Y."/>
            <person name="Zwiers L.-H."/>
            <person name="Turgeon B."/>
            <person name="Goodwin S."/>
            <person name="Spatafora J."/>
            <person name="Crous P."/>
            <person name="Grigoriev I."/>
        </authorList>
    </citation>
    <scope>NUCLEOTIDE SEQUENCE</scope>
    <source>
        <strain evidence="1">ATCC 200398</strain>
    </source>
</reference>
<dbReference type="EMBL" id="MU003530">
    <property type="protein sequence ID" value="KAF2465295.1"/>
    <property type="molecule type" value="Genomic_DNA"/>
</dbReference>
<dbReference type="Proteomes" id="UP000799755">
    <property type="component" value="Unassembled WGS sequence"/>
</dbReference>
<sequence length="272" mass="29692">MDSSTILIIGGTSGLGEGFARRFYALGKRVIITGRRQSRLDTLAKEMKGLETYQWDVVNLADLGKHASKVLKQYPDIDTIVMMAGKMESFSFFNPAESNDSMITSEINTNLTAPIILSRTFVPFLASLASEGKTANLIFVTSGLAYIPLGFYPVYCPTKTGIHYFALTLRQQLNYAPEVVKKNLSICELSPPYVDTALDAGFRDKVNATLGDRAPPPMPLEEYLDLAMKGLSEKGPEGKMLKEVTVPGFSELGVTAWRGSLGKILEGMGVDC</sequence>
<gene>
    <name evidence="1" type="ORF">BDR25DRAFT_328697</name>
</gene>
<evidence type="ECO:0000313" key="2">
    <source>
        <dbReference type="Proteomes" id="UP000799755"/>
    </source>
</evidence>